<sequence length="685" mass="73740">MEGVDPMLAMASSTGVVADSSPNAVALSVWDAQQLQVMSLTNPVNPLLLASACVGSSAALDFLFRREDNQEAPMVMPTRDFLGLLVGNTPGTGGRRVAVPQASGSVEDGDDQPSFPSASRLLTGVAADGGTALHVVASHGDDAEFLKCATIISKRDQGLMFAVNKKGDTPLHCAARAGKSKMVSCLVKLAERCNRLREFLRKENVLMETALHDGVRAGRNDIVELLLGADPDLANYPEQATSPLYLAILMRRDDTAQALHDKSNGNLSYSGPNGQNALHAATFQGSGIKKLVKWNNSLTIHGDRDGSTPLHLASSFQNHTSFEQLFKANPAPTYQADNNGFFPIHVAASAGRKNTISIILKKFPSSAGLCTGQGRTFLHVAVVKKRLNIVSFVCQNPSLAWILNMQDNDGNTALHLAVQAGKLRMFCCLYGNKEVCLSLTNNSEETPVDLARNYLPCGMHYNWDNEKRIYTALTLCGDSHSGLHLDHHEEEYGRQLKQGNKLKEAEKVKDLSQILGVGSVLIATVAFGATFAVPGGFIADDHSNGGTPTLAGRYMFDAFMMANTLAFICSSTATIGIMFSGAPIINLKSRLINLSTSVFFMSTSVTCLSAAFALGVYMVLAPVAHATAIVICALSPLVVLYRNFEFSLKTAIRMVVDLTPVHKEWTVEFAHGVASYHKRIIQPVN</sequence>
<keyword evidence="3" id="KW-0677">Repeat</keyword>
<organism evidence="7">
    <name type="scientific">Aegilops tauschii</name>
    <name type="common">Tausch's goatgrass</name>
    <name type="synonym">Aegilops squarrosa</name>
    <dbReference type="NCBI Taxonomy" id="37682"/>
    <lineage>
        <taxon>Eukaryota</taxon>
        <taxon>Viridiplantae</taxon>
        <taxon>Streptophyta</taxon>
        <taxon>Embryophyta</taxon>
        <taxon>Tracheophyta</taxon>
        <taxon>Spermatophyta</taxon>
        <taxon>Magnoliopsida</taxon>
        <taxon>Liliopsida</taxon>
        <taxon>Poales</taxon>
        <taxon>Poaceae</taxon>
        <taxon>BOP clade</taxon>
        <taxon>Pooideae</taxon>
        <taxon>Triticodae</taxon>
        <taxon>Triticeae</taxon>
        <taxon>Triticinae</taxon>
        <taxon>Aegilops</taxon>
    </lineage>
</organism>
<evidence type="ECO:0000256" key="6">
    <source>
        <dbReference type="ARBA" id="ARBA00023136"/>
    </source>
</evidence>
<dbReference type="PROSITE" id="PS50297">
    <property type="entry name" value="ANK_REP_REGION"/>
    <property type="match status" value="1"/>
</dbReference>
<dbReference type="Pfam" id="PF13857">
    <property type="entry name" value="Ank_5"/>
    <property type="match status" value="1"/>
</dbReference>
<dbReference type="PROSITE" id="PS50088">
    <property type="entry name" value="ANK_REPEAT"/>
    <property type="match status" value="1"/>
</dbReference>
<evidence type="ECO:0000256" key="3">
    <source>
        <dbReference type="ARBA" id="ARBA00022737"/>
    </source>
</evidence>
<comment type="subcellular location">
    <subcellularLocation>
        <location evidence="1">Membrane</location>
        <topology evidence="1">Multi-pass membrane protein</topology>
    </subcellularLocation>
</comment>
<reference evidence="7" key="1">
    <citation type="submission" date="2015-06" db="UniProtKB">
        <authorList>
            <consortium name="EnsemblPlants"/>
        </authorList>
    </citation>
    <scope>IDENTIFICATION</scope>
</reference>
<dbReference type="InterPro" id="IPR036770">
    <property type="entry name" value="Ankyrin_rpt-contain_sf"/>
</dbReference>
<name>N1R313_AEGTA</name>
<dbReference type="InterPro" id="IPR002110">
    <property type="entry name" value="Ankyrin_rpt"/>
</dbReference>
<dbReference type="SUPFAM" id="SSF48403">
    <property type="entry name" value="Ankyrin repeat"/>
    <property type="match status" value="2"/>
</dbReference>
<keyword evidence="6" id="KW-0472">Membrane</keyword>
<keyword evidence="2" id="KW-0812">Transmembrane</keyword>
<protein>
    <submittedName>
        <fullName evidence="7">Uncharacterized protein</fullName>
    </submittedName>
</protein>
<proteinExistence type="predicted"/>
<keyword evidence="4" id="KW-1133">Transmembrane helix</keyword>
<dbReference type="GO" id="GO:0005886">
    <property type="term" value="C:plasma membrane"/>
    <property type="evidence" value="ECO:0007669"/>
    <property type="project" value="TreeGrafter"/>
</dbReference>
<evidence type="ECO:0000256" key="1">
    <source>
        <dbReference type="ARBA" id="ARBA00004141"/>
    </source>
</evidence>
<evidence type="ECO:0000313" key="7">
    <source>
        <dbReference type="EnsemblPlants" id="EMT14714"/>
    </source>
</evidence>
<dbReference type="PANTHER" id="PTHR24186:SF50">
    <property type="entry name" value="ANKYRIN REPEAT-CONTAINING PROTEIN ITN1-LIKE ISOFORM X1"/>
    <property type="match status" value="1"/>
</dbReference>
<dbReference type="Pfam" id="PF13962">
    <property type="entry name" value="PGG"/>
    <property type="match status" value="1"/>
</dbReference>
<dbReference type="Gene3D" id="1.25.40.20">
    <property type="entry name" value="Ankyrin repeat-containing domain"/>
    <property type="match status" value="3"/>
</dbReference>
<dbReference type="InterPro" id="IPR026961">
    <property type="entry name" value="PGG_dom"/>
</dbReference>
<accession>N1R313</accession>
<dbReference type="AlphaFoldDB" id="N1R313"/>
<evidence type="ECO:0000256" key="4">
    <source>
        <dbReference type="ARBA" id="ARBA00022989"/>
    </source>
</evidence>
<dbReference type="EnsemblPlants" id="EMT14714">
    <property type="protein sequence ID" value="EMT14714"/>
    <property type="gene ID" value="F775_14087"/>
</dbReference>
<dbReference type="Pfam" id="PF12796">
    <property type="entry name" value="Ank_2"/>
    <property type="match status" value="2"/>
</dbReference>
<evidence type="ECO:0000256" key="5">
    <source>
        <dbReference type="ARBA" id="ARBA00023043"/>
    </source>
</evidence>
<dbReference type="PANTHER" id="PTHR24186">
    <property type="entry name" value="PROTEIN PHOSPHATASE 1 REGULATORY SUBUNIT"/>
    <property type="match status" value="1"/>
</dbReference>
<keyword evidence="5" id="KW-0040">ANK repeat</keyword>
<evidence type="ECO:0000256" key="2">
    <source>
        <dbReference type="ARBA" id="ARBA00022692"/>
    </source>
</evidence>
<dbReference type="SMART" id="SM00248">
    <property type="entry name" value="ANK"/>
    <property type="match status" value="8"/>
</dbReference>